<organism evidence="1 2">
    <name type="scientific">Streptomyces virginiae</name>
    <name type="common">Streptomyces cinnamonensis</name>
    <dbReference type="NCBI Taxonomy" id="1961"/>
    <lineage>
        <taxon>Bacteria</taxon>
        <taxon>Bacillati</taxon>
        <taxon>Actinomycetota</taxon>
        <taxon>Actinomycetes</taxon>
        <taxon>Kitasatosporales</taxon>
        <taxon>Streptomycetaceae</taxon>
        <taxon>Streptomyces</taxon>
    </lineage>
</organism>
<gene>
    <name evidence="1" type="ORF">OG517_21380</name>
</gene>
<keyword evidence="2" id="KW-1185">Reference proteome</keyword>
<dbReference type="Proteomes" id="UP001432039">
    <property type="component" value="Chromosome"/>
</dbReference>
<evidence type="ECO:0000313" key="2">
    <source>
        <dbReference type="Proteomes" id="UP001432039"/>
    </source>
</evidence>
<sequence>MTITRLNPSEVLNLISPDLRDRLIQDVRKTWPDLSDDMGTRGVTQMAAFLASSVQTDAALTPSLRVDLFWHAFVQRSVPYVAFSRALGTDYIHHVPEDEATGADPEAGRAAMAATTAAIRASGFDIDAEFWPYEGAADCSQCHAGCTDSPKGGKK</sequence>
<proteinExistence type="predicted"/>
<protein>
    <submittedName>
        <fullName evidence="1">Uncharacterized protein</fullName>
    </submittedName>
</protein>
<evidence type="ECO:0000313" key="1">
    <source>
        <dbReference type="EMBL" id="WUQ13781.1"/>
    </source>
</evidence>
<name>A0ABZ1TFC3_STRVG</name>
<dbReference type="EMBL" id="CP108090">
    <property type="protein sequence ID" value="WUQ13781.1"/>
    <property type="molecule type" value="Genomic_DNA"/>
</dbReference>
<accession>A0ABZ1TFC3</accession>
<reference evidence="1" key="1">
    <citation type="submission" date="2022-10" db="EMBL/GenBank/DDBJ databases">
        <title>The complete genomes of actinobacterial strains from the NBC collection.</title>
        <authorList>
            <person name="Joergensen T.S."/>
            <person name="Alvarez Arevalo M."/>
            <person name="Sterndorff E.B."/>
            <person name="Faurdal D."/>
            <person name="Vuksanovic O."/>
            <person name="Mourched A.-S."/>
            <person name="Charusanti P."/>
            <person name="Shaw S."/>
            <person name="Blin K."/>
            <person name="Weber T."/>
        </authorList>
    </citation>
    <scope>NUCLEOTIDE SEQUENCE</scope>
    <source>
        <strain evidence="1">NBC_00248</strain>
    </source>
</reference>
<dbReference type="RefSeq" id="WP_328962665.1">
    <property type="nucleotide sequence ID" value="NZ_CP108090.1"/>
</dbReference>